<keyword evidence="4" id="KW-1185">Reference proteome</keyword>
<dbReference type="Proteomes" id="UP000426246">
    <property type="component" value="Chromosome"/>
</dbReference>
<dbReference type="KEGG" id="ppsc:EHS13_20085"/>
<proteinExistence type="predicted"/>
<feature type="domain" description="Bacteriophage lambda Replication protein O N-terminal" evidence="2">
    <location>
        <begin position="5"/>
        <end position="83"/>
    </location>
</feature>
<dbReference type="AlphaFoldDB" id="A0A6B8RLX2"/>
<dbReference type="OrthoDB" id="1821976at2"/>
<reference evidence="4" key="1">
    <citation type="submission" date="2018-11" db="EMBL/GenBank/DDBJ databases">
        <title>Complete genome sequence of Paenibacillus sp. ML311-T8.</title>
        <authorList>
            <person name="Nam Y.-D."/>
            <person name="Kang J."/>
            <person name="Chung W.-H."/>
            <person name="Park Y.S."/>
        </authorList>
    </citation>
    <scope>NUCLEOTIDE SEQUENCE [LARGE SCALE GENOMIC DNA]</scope>
    <source>
        <strain evidence="4">ML311-T8</strain>
    </source>
</reference>
<dbReference type="GO" id="GO:0006260">
    <property type="term" value="P:DNA replication"/>
    <property type="evidence" value="ECO:0007669"/>
    <property type="project" value="InterPro"/>
</dbReference>
<dbReference type="InterPro" id="IPR006497">
    <property type="entry name" value="Phage_lambda_VrpO_N"/>
</dbReference>
<evidence type="ECO:0000256" key="1">
    <source>
        <dbReference type="SAM" id="MobiDB-lite"/>
    </source>
</evidence>
<dbReference type="RefSeq" id="WP_155702118.1">
    <property type="nucleotide sequence ID" value="NZ_CP034235.1"/>
</dbReference>
<dbReference type="InterPro" id="IPR036388">
    <property type="entry name" value="WH-like_DNA-bd_sf"/>
</dbReference>
<sequence>MANVQPDKYTMVANELLEQVPKFKFNGTQLRIILIVWRYTFGFKRKDSDFSLTFLQKALGSHKNLISREVQFLIEKRVLKVVSEGTFTESRTLRFIKDYDTWLIERGSTKKVGGNQLVDTQSTNSGTPPVNQLGDQERKRSLKKIFKEIYSLEEEEMLFSKLKELVKAIYEHWNECRLVKHRALNPQIELQVKWALESYSFDELKQSISTYSDILNNAGYVLTTRWSLDDFLGKRHFEKFLADRDPYSYYPMVKKNAQVSQNEQLMREIGEGMQLEQSRGKATLLDH</sequence>
<accession>A0A6B8RLX2</accession>
<evidence type="ECO:0000313" key="4">
    <source>
        <dbReference type="Proteomes" id="UP000426246"/>
    </source>
</evidence>
<evidence type="ECO:0000313" key="3">
    <source>
        <dbReference type="EMBL" id="QGQ97019.1"/>
    </source>
</evidence>
<dbReference type="Pfam" id="PF04492">
    <property type="entry name" value="Phage_rep_O"/>
    <property type="match status" value="1"/>
</dbReference>
<evidence type="ECO:0000259" key="2">
    <source>
        <dbReference type="Pfam" id="PF04492"/>
    </source>
</evidence>
<name>A0A6B8RLX2_9BACL</name>
<feature type="region of interest" description="Disordered" evidence="1">
    <location>
        <begin position="115"/>
        <end position="134"/>
    </location>
</feature>
<dbReference type="Gene3D" id="1.10.10.10">
    <property type="entry name" value="Winged helix-like DNA-binding domain superfamily/Winged helix DNA-binding domain"/>
    <property type="match status" value="1"/>
</dbReference>
<dbReference type="EMBL" id="CP034235">
    <property type="protein sequence ID" value="QGQ97019.1"/>
    <property type="molecule type" value="Genomic_DNA"/>
</dbReference>
<protein>
    <recommendedName>
        <fullName evidence="2">Bacteriophage lambda Replication protein O N-terminal domain-containing protein</fullName>
    </recommendedName>
</protein>
<organism evidence="3 4">
    <name type="scientific">Paenibacillus psychroresistens</name>
    <dbReference type="NCBI Taxonomy" id="1778678"/>
    <lineage>
        <taxon>Bacteria</taxon>
        <taxon>Bacillati</taxon>
        <taxon>Bacillota</taxon>
        <taxon>Bacilli</taxon>
        <taxon>Bacillales</taxon>
        <taxon>Paenibacillaceae</taxon>
        <taxon>Paenibacillus</taxon>
    </lineage>
</organism>
<gene>
    <name evidence="3" type="ORF">EHS13_20085</name>
</gene>
<feature type="compositionally biased region" description="Polar residues" evidence="1">
    <location>
        <begin position="117"/>
        <end position="134"/>
    </location>
</feature>